<dbReference type="InterPro" id="IPR028978">
    <property type="entry name" value="Chorismate_lyase_/UTRA_dom_sf"/>
</dbReference>
<protein>
    <submittedName>
        <fullName evidence="6">GntR family transcriptional regulator</fullName>
    </submittedName>
</protein>
<feature type="region of interest" description="Disordered" evidence="4">
    <location>
        <begin position="80"/>
        <end position="116"/>
    </location>
</feature>
<evidence type="ECO:0000313" key="7">
    <source>
        <dbReference type="Proteomes" id="UP000266906"/>
    </source>
</evidence>
<dbReference type="InterPro" id="IPR036390">
    <property type="entry name" value="WH_DNA-bd_sf"/>
</dbReference>
<dbReference type="InterPro" id="IPR050679">
    <property type="entry name" value="Bact_HTH_transcr_reg"/>
</dbReference>
<dbReference type="InterPro" id="IPR011663">
    <property type="entry name" value="UTRA"/>
</dbReference>
<evidence type="ECO:0000256" key="2">
    <source>
        <dbReference type="ARBA" id="ARBA00023125"/>
    </source>
</evidence>
<sequence length="255" mass="28086">MAKERRAPGSWTYNTLADDLRTRILEGEWAPGERLPSHRQLCEEYGVASSTMAAARGVLVAEFLLDSQPGARLIVRRPKPRRRIERNGPATAPAAQPLRAQEEMAGPAGEWSSRTRPVPADHAIAQILRVAQGDRLYETQYILREAGRTVRVATCWEPGEVVSGTPIMLPEEGPLAGQPVERRMDSIGISPLVVTDTLTARPASHDEAQTLSTRLGAPVLEVHRLYTDPDGRPVHLERSVVRGDRSAMVYRLPAL</sequence>
<dbReference type="Proteomes" id="UP000266906">
    <property type="component" value="Unassembled WGS sequence"/>
</dbReference>
<dbReference type="Pfam" id="PF00392">
    <property type="entry name" value="GntR"/>
    <property type="match status" value="1"/>
</dbReference>
<dbReference type="AlphaFoldDB" id="A0A3N4R8H0"/>
<dbReference type="GO" id="GO:0003700">
    <property type="term" value="F:DNA-binding transcription factor activity"/>
    <property type="evidence" value="ECO:0007669"/>
    <property type="project" value="InterPro"/>
</dbReference>
<dbReference type="CDD" id="cd07377">
    <property type="entry name" value="WHTH_GntR"/>
    <property type="match status" value="1"/>
</dbReference>
<keyword evidence="1" id="KW-0805">Transcription regulation</keyword>
<keyword evidence="2" id="KW-0238">DNA-binding</keyword>
<dbReference type="Gene3D" id="3.40.1410.10">
    <property type="entry name" value="Chorismate lyase-like"/>
    <property type="match status" value="1"/>
</dbReference>
<keyword evidence="7" id="KW-1185">Reference proteome</keyword>
<dbReference type="PANTHER" id="PTHR44846:SF17">
    <property type="entry name" value="GNTR-FAMILY TRANSCRIPTIONAL REGULATOR"/>
    <property type="match status" value="1"/>
</dbReference>
<dbReference type="PANTHER" id="PTHR44846">
    <property type="entry name" value="MANNOSYL-D-GLYCERATE TRANSPORT/METABOLISM SYSTEM REPRESSOR MNGR-RELATED"/>
    <property type="match status" value="1"/>
</dbReference>
<evidence type="ECO:0000256" key="4">
    <source>
        <dbReference type="SAM" id="MobiDB-lite"/>
    </source>
</evidence>
<dbReference type="EMBL" id="RKQG01000004">
    <property type="protein sequence ID" value="RPE27265.1"/>
    <property type="molecule type" value="Genomic_DNA"/>
</dbReference>
<evidence type="ECO:0000256" key="1">
    <source>
        <dbReference type="ARBA" id="ARBA00023015"/>
    </source>
</evidence>
<dbReference type="PROSITE" id="PS50949">
    <property type="entry name" value="HTH_GNTR"/>
    <property type="match status" value="1"/>
</dbReference>
<accession>A0A3N4R8H0</accession>
<gene>
    <name evidence="6" type="ORF">EDD38_7410</name>
</gene>
<evidence type="ECO:0000259" key="5">
    <source>
        <dbReference type="PROSITE" id="PS50949"/>
    </source>
</evidence>
<keyword evidence="3" id="KW-0804">Transcription</keyword>
<dbReference type="InterPro" id="IPR000524">
    <property type="entry name" value="Tscrpt_reg_HTH_GntR"/>
</dbReference>
<reference evidence="6 7" key="1">
    <citation type="submission" date="2018-11" db="EMBL/GenBank/DDBJ databases">
        <title>Sequencing the genomes of 1000 actinobacteria strains.</title>
        <authorList>
            <person name="Klenk H.-P."/>
        </authorList>
    </citation>
    <scope>NUCLEOTIDE SEQUENCE [LARGE SCALE GENOMIC DNA]</scope>
    <source>
        <strain evidence="6 7">DSM 44781</strain>
    </source>
</reference>
<dbReference type="InterPro" id="IPR036388">
    <property type="entry name" value="WH-like_DNA-bd_sf"/>
</dbReference>
<dbReference type="Pfam" id="PF07702">
    <property type="entry name" value="UTRA"/>
    <property type="match status" value="1"/>
</dbReference>
<dbReference type="RefSeq" id="WP_162871812.1">
    <property type="nucleotide sequence ID" value="NZ_RKQG01000004.1"/>
</dbReference>
<dbReference type="SMART" id="SM00345">
    <property type="entry name" value="HTH_GNTR"/>
    <property type="match status" value="1"/>
</dbReference>
<dbReference type="SUPFAM" id="SSF46785">
    <property type="entry name" value="Winged helix' DNA-binding domain"/>
    <property type="match status" value="1"/>
</dbReference>
<dbReference type="SMART" id="SM00866">
    <property type="entry name" value="UTRA"/>
    <property type="match status" value="1"/>
</dbReference>
<dbReference type="SUPFAM" id="SSF64288">
    <property type="entry name" value="Chorismate lyase-like"/>
    <property type="match status" value="1"/>
</dbReference>
<organism evidence="6 7">
    <name type="scientific">Kitasatospora cineracea</name>
    <dbReference type="NCBI Taxonomy" id="88074"/>
    <lineage>
        <taxon>Bacteria</taxon>
        <taxon>Bacillati</taxon>
        <taxon>Actinomycetota</taxon>
        <taxon>Actinomycetes</taxon>
        <taxon>Kitasatosporales</taxon>
        <taxon>Streptomycetaceae</taxon>
        <taxon>Kitasatospora</taxon>
    </lineage>
</organism>
<dbReference type="Gene3D" id="1.10.10.10">
    <property type="entry name" value="Winged helix-like DNA-binding domain superfamily/Winged helix DNA-binding domain"/>
    <property type="match status" value="1"/>
</dbReference>
<feature type="domain" description="HTH gntR-type" evidence="5">
    <location>
        <begin position="10"/>
        <end position="78"/>
    </location>
</feature>
<proteinExistence type="predicted"/>
<evidence type="ECO:0000256" key="3">
    <source>
        <dbReference type="ARBA" id="ARBA00023163"/>
    </source>
</evidence>
<dbReference type="GO" id="GO:0003677">
    <property type="term" value="F:DNA binding"/>
    <property type="evidence" value="ECO:0007669"/>
    <property type="project" value="UniProtKB-KW"/>
</dbReference>
<dbReference type="GO" id="GO:0045892">
    <property type="term" value="P:negative regulation of DNA-templated transcription"/>
    <property type="evidence" value="ECO:0007669"/>
    <property type="project" value="TreeGrafter"/>
</dbReference>
<evidence type="ECO:0000313" key="6">
    <source>
        <dbReference type="EMBL" id="RPE27265.1"/>
    </source>
</evidence>
<comment type="caution">
    <text evidence="6">The sequence shown here is derived from an EMBL/GenBank/DDBJ whole genome shotgun (WGS) entry which is preliminary data.</text>
</comment>
<name>A0A3N4R8H0_9ACTN</name>